<dbReference type="Proteomes" id="UP000266673">
    <property type="component" value="Unassembled WGS sequence"/>
</dbReference>
<reference evidence="2 3" key="1">
    <citation type="submission" date="2018-06" db="EMBL/GenBank/DDBJ databases">
        <title>Comparative genomics reveals the genomic features of Rhizophagus irregularis, R. cerebriforme, R. diaphanum and Gigaspora rosea, and their symbiotic lifestyle signature.</title>
        <authorList>
            <person name="Morin E."/>
            <person name="San Clemente H."/>
            <person name="Chen E.C.H."/>
            <person name="De La Providencia I."/>
            <person name="Hainaut M."/>
            <person name="Kuo A."/>
            <person name="Kohler A."/>
            <person name="Murat C."/>
            <person name="Tang N."/>
            <person name="Roy S."/>
            <person name="Loubradou J."/>
            <person name="Henrissat B."/>
            <person name="Grigoriev I.V."/>
            <person name="Corradi N."/>
            <person name="Roux C."/>
            <person name="Martin F.M."/>
        </authorList>
    </citation>
    <scope>NUCLEOTIDE SEQUENCE [LARGE SCALE GENOMIC DNA]</scope>
    <source>
        <strain evidence="2 3">DAOM 194757</strain>
    </source>
</reference>
<sequence length="265" mass="30497">MPTKFVNLLESEIFNNESIENPSTRKILWEEFADWSCFAVGPKFGKQFHHHCYRLWSKVNHMYQYVEAQDNHNIQETLLRHPDNKLYIAEETTKLVASGINLKANTASSHNKAHQKCVQDLIEKLQPLSGVINKYLETNYPALYFKMKSLDLGPNILKPFGGFPTITINFNVICQFHRNVKDHRNSLCVVCPLGSTVIKQKRKFGSLFADFKLDWGSNNEEAESSQKYTSPKLGSQKPKPKNHRHSQIDLEFAKKGLPAKYKNNT</sequence>
<evidence type="ECO:0000313" key="3">
    <source>
        <dbReference type="Proteomes" id="UP000266673"/>
    </source>
</evidence>
<dbReference type="STRING" id="44941.A0A397UGL3"/>
<organism evidence="2 3">
    <name type="scientific">Gigaspora rosea</name>
    <dbReference type="NCBI Taxonomy" id="44941"/>
    <lineage>
        <taxon>Eukaryota</taxon>
        <taxon>Fungi</taxon>
        <taxon>Fungi incertae sedis</taxon>
        <taxon>Mucoromycota</taxon>
        <taxon>Glomeromycotina</taxon>
        <taxon>Glomeromycetes</taxon>
        <taxon>Diversisporales</taxon>
        <taxon>Gigasporaceae</taxon>
        <taxon>Gigaspora</taxon>
    </lineage>
</organism>
<accession>A0A397UGL3</accession>
<dbReference type="Gene3D" id="3.60.130.30">
    <property type="match status" value="1"/>
</dbReference>
<gene>
    <name evidence="2" type="ORF">C2G38_2268194</name>
</gene>
<proteinExistence type="predicted"/>
<protein>
    <submittedName>
        <fullName evidence="2">Uncharacterized protein</fullName>
    </submittedName>
</protein>
<evidence type="ECO:0000313" key="2">
    <source>
        <dbReference type="EMBL" id="RIB09314.1"/>
    </source>
</evidence>
<comment type="caution">
    <text evidence="2">The sequence shown here is derived from an EMBL/GenBank/DDBJ whole genome shotgun (WGS) entry which is preliminary data.</text>
</comment>
<feature type="region of interest" description="Disordered" evidence="1">
    <location>
        <begin position="220"/>
        <end position="249"/>
    </location>
</feature>
<dbReference type="AlphaFoldDB" id="A0A397UGL3"/>
<name>A0A397UGL3_9GLOM</name>
<evidence type="ECO:0000256" key="1">
    <source>
        <dbReference type="SAM" id="MobiDB-lite"/>
    </source>
</evidence>
<dbReference type="EMBL" id="QKWP01001391">
    <property type="protein sequence ID" value="RIB09314.1"/>
    <property type="molecule type" value="Genomic_DNA"/>
</dbReference>
<keyword evidence="3" id="KW-1185">Reference proteome</keyword>